<evidence type="ECO:0000259" key="2">
    <source>
        <dbReference type="PROSITE" id="PS51729"/>
    </source>
</evidence>
<reference evidence="4" key="1">
    <citation type="submission" date="2015-06" db="EMBL/GenBank/DDBJ databases">
        <title>Expansion of signal transduction pathways in fungi by whole-genome duplication.</title>
        <authorList>
            <consortium name="DOE Joint Genome Institute"/>
            <person name="Corrochano L.M."/>
            <person name="Kuo A."/>
            <person name="Marcet-Houben M."/>
            <person name="Polaino S."/>
            <person name="Salamov A."/>
            <person name="Villalobos J.M."/>
            <person name="Alvarez M.I."/>
            <person name="Avalos J."/>
            <person name="Benito E.P."/>
            <person name="Benoit I."/>
            <person name="Burger G."/>
            <person name="Camino L.P."/>
            <person name="Canovas D."/>
            <person name="Cerda-Olmedo E."/>
            <person name="Cheng J.-F."/>
            <person name="Dominguez A."/>
            <person name="Elias M."/>
            <person name="Eslava A.P."/>
            <person name="Glaser F."/>
            <person name="Grimwood J."/>
            <person name="Gutierrez G."/>
            <person name="Heitman J."/>
            <person name="Henrissat B."/>
            <person name="Iturriaga E.A."/>
            <person name="Lang B.F."/>
            <person name="Lavin J.L."/>
            <person name="Lee S."/>
            <person name="Li W."/>
            <person name="Lindquist E."/>
            <person name="Lopez-Garcia S."/>
            <person name="Luque E.M."/>
            <person name="Marcos A.T."/>
            <person name="Martin J."/>
            <person name="McCluskey K."/>
            <person name="Medina H.R."/>
            <person name="Miralles-Duran A."/>
            <person name="Miyazaki A."/>
            <person name="Munoz-Torres E."/>
            <person name="Oguiza J.A."/>
            <person name="Ohm R."/>
            <person name="Olmedo M."/>
            <person name="Orejas M."/>
            <person name="Ortiz-Castellanos L."/>
            <person name="Pisabarro A.G."/>
            <person name="Rodriguez-Romero J."/>
            <person name="Ruiz-Herrera J."/>
            <person name="Ruiz-Vazquez R."/>
            <person name="Sanz C."/>
            <person name="Schackwitz W."/>
            <person name="Schmutz J."/>
            <person name="Shahriari M."/>
            <person name="Shelest E."/>
            <person name="Silva-Franco F."/>
            <person name="Soanes D."/>
            <person name="Syed K."/>
            <person name="Tagua V.G."/>
            <person name="Talbot N.J."/>
            <person name="Thon M."/>
            <person name="De vries R.P."/>
            <person name="Wiebenga A."/>
            <person name="Yadav J.S."/>
            <person name="Braun E.L."/>
            <person name="Baker S."/>
            <person name="Garre V."/>
            <person name="Horwitz B."/>
            <person name="Torres-Martinez S."/>
            <person name="Idnurm A."/>
            <person name="Herrera-Estrella A."/>
            <person name="Gabaldon T."/>
            <person name="Grigoriev I.V."/>
        </authorList>
    </citation>
    <scope>NUCLEOTIDE SEQUENCE [LARGE SCALE GENOMIC DNA]</scope>
    <source>
        <strain evidence="4">NRRL 1555(-)</strain>
    </source>
</reference>
<feature type="region of interest" description="Disordered" evidence="1">
    <location>
        <begin position="54"/>
        <end position="82"/>
    </location>
</feature>
<dbReference type="RefSeq" id="XP_018296993.1">
    <property type="nucleotide sequence ID" value="XM_018438201.1"/>
</dbReference>
<dbReference type="Pfam" id="PF14542">
    <property type="entry name" value="Acetyltransf_CG"/>
    <property type="match status" value="1"/>
</dbReference>
<protein>
    <recommendedName>
        <fullName evidence="2">N-acetyltransferase domain-containing protein</fullName>
    </recommendedName>
</protein>
<dbReference type="PANTHER" id="PTHR31435">
    <property type="entry name" value="PROTEIN NATD1"/>
    <property type="match status" value="1"/>
</dbReference>
<gene>
    <name evidence="3" type="ORF">PHYBLDRAFT_179759</name>
</gene>
<dbReference type="AlphaFoldDB" id="A0A162UZ92"/>
<dbReference type="SUPFAM" id="SSF55729">
    <property type="entry name" value="Acyl-CoA N-acyltransferases (Nat)"/>
    <property type="match status" value="1"/>
</dbReference>
<dbReference type="InterPro" id="IPR016181">
    <property type="entry name" value="Acyl_CoA_acyltransferase"/>
</dbReference>
<feature type="compositionally biased region" description="Polar residues" evidence="1">
    <location>
        <begin position="20"/>
        <end position="30"/>
    </location>
</feature>
<proteinExistence type="predicted"/>
<dbReference type="InterPro" id="IPR031165">
    <property type="entry name" value="GNAT_YJDJ"/>
</dbReference>
<organism evidence="3 4">
    <name type="scientific">Phycomyces blakesleeanus (strain ATCC 8743b / DSM 1359 / FGSC 10004 / NBRC 33097 / NRRL 1555)</name>
    <dbReference type="NCBI Taxonomy" id="763407"/>
    <lineage>
        <taxon>Eukaryota</taxon>
        <taxon>Fungi</taxon>
        <taxon>Fungi incertae sedis</taxon>
        <taxon>Mucoromycota</taxon>
        <taxon>Mucoromycotina</taxon>
        <taxon>Mucoromycetes</taxon>
        <taxon>Mucorales</taxon>
        <taxon>Phycomycetaceae</taxon>
        <taxon>Phycomyces</taxon>
    </lineage>
</organism>
<accession>A0A162UZ92</accession>
<dbReference type="EMBL" id="KV440973">
    <property type="protein sequence ID" value="OAD78953.1"/>
    <property type="molecule type" value="Genomic_DNA"/>
</dbReference>
<evidence type="ECO:0000313" key="4">
    <source>
        <dbReference type="Proteomes" id="UP000077315"/>
    </source>
</evidence>
<keyword evidence="4" id="KW-1185">Reference proteome</keyword>
<dbReference type="GeneID" id="28999107"/>
<sequence length="233" mass="26480">MMGSPRTLPSADSTFDKTHPITTDTPSLPRYAQQTISQKLKTTQQMRMPFAPMGPLTPPPNDMPLFTRPNAKRRSSDPQSKYVQTDYSLPHKMRVVSGNDLGTVAIPAQWTTFHGSTVIHDPKNCMFKMVLDNHGSIAALCYLPTRFQAIVEFYHTEIPITYRNMGIGDRMAQEAFLWLEKSNRLMIPTCPFVLRYLERHFQDRSGGSWAHVVRSEQEGIEKLMKGYACANVE</sequence>
<feature type="domain" description="N-acetyltransferase" evidence="2">
    <location>
        <begin position="119"/>
        <end position="214"/>
    </location>
</feature>
<dbReference type="Gene3D" id="3.40.630.30">
    <property type="match status" value="1"/>
</dbReference>
<dbReference type="InParanoid" id="A0A162UZ92"/>
<dbReference type="VEuPathDB" id="FungiDB:PHYBLDRAFT_179759"/>
<name>A0A162UZ92_PHYB8</name>
<feature type="region of interest" description="Disordered" evidence="1">
    <location>
        <begin position="1"/>
        <end position="30"/>
    </location>
</feature>
<evidence type="ECO:0000313" key="3">
    <source>
        <dbReference type="EMBL" id="OAD78953.1"/>
    </source>
</evidence>
<dbReference type="PROSITE" id="PS51729">
    <property type="entry name" value="GNAT_YJDJ"/>
    <property type="match status" value="1"/>
</dbReference>
<dbReference type="InterPro" id="IPR045057">
    <property type="entry name" value="Gcn5-rel_NAT"/>
</dbReference>
<dbReference type="STRING" id="763407.A0A162UZ92"/>
<dbReference type="Proteomes" id="UP000077315">
    <property type="component" value="Unassembled WGS sequence"/>
</dbReference>
<evidence type="ECO:0000256" key="1">
    <source>
        <dbReference type="SAM" id="MobiDB-lite"/>
    </source>
</evidence>
<dbReference type="OrthoDB" id="74247at2759"/>
<dbReference type="PANTHER" id="PTHR31435:SF9">
    <property type="entry name" value="PROTEIN NATD1"/>
    <property type="match status" value="1"/>
</dbReference>